<comment type="caution">
    <text evidence="3">The sequence shown here is derived from an EMBL/GenBank/DDBJ whole genome shotgun (WGS) entry which is preliminary data.</text>
</comment>
<dbReference type="NCBIfam" id="TIGR02864">
    <property type="entry name" value="spore_sspO"/>
    <property type="match status" value="1"/>
</dbReference>
<organism evidence="3 4">
    <name type="scientific">Ureibacillus yapensis</name>
    <dbReference type="NCBI Taxonomy" id="2304605"/>
    <lineage>
        <taxon>Bacteria</taxon>
        <taxon>Bacillati</taxon>
        <taxon>Bacillota</taxon>
        <taxon>Bacilli</taxon>
        <taxon>Bacillales</taxon>
        <taxon>Caryophanaceae</taxon>
        <taxon>Ureibacillus</taxon>
    </lineage>
</organism>
<feature type="compositionally biased region" description="Polar residues" evidence="2">
    <location>
        <begin position="1"/>
        <end position="20"/>
    </location>
</feature>
<proteinExistence type="predicted"/>
<evidence type="ECO:0000256" key="2">
    <source>
        <dbReference type="SAM" id="MobiDB-lite"/>
    </source>
</evidence>
<dbReference type="GO" id="GO:0042601">
    <property type="term" value="C:endospore-forming forespore"/>
    <property type="evidence" value="ECO:0007669"/>
    <property type="project" value="InterPro"/>
</dbReference>
<evidence type="ECO:0000313" key="4">
    <source>
        <dbReference type="Proteomes" id="UP000265692"/>
    </source>
</evidence>
<dbReference type="Proteomes" id="UP000265692">
    <property type="component" value="Unassembled WGS sequence"/>
</dbReference>
<feature type="region of interest" description="Disordered" evidence="2">
    <location>
        <begin position="1"/>
        <end position="56"/>
    </location>
</feature>
<feature type="compositionally biased region" description="Basic and acidic residues" evidence="2">
    <location>
        <begin position="22"/>
        <end position="37"/>
    </location>
</feature>
<dbReference type="InterPro" id="IPR012613">
    <property type="entry name" value="SASP_SspO"/>
</dbReference>
<dbReference type="Pfam" id="PF08175">
    <property type="entry name" value="SspO"/>
    <property type="match status" value="1"/>
</dbReference>
<accession>A0A396S4I7</accession>
<dbReference type="OrthoDB" id="2940345at2"/>
<sequence length="56" mass="6489">MEVYIVSNSPKNKLNGTASDEQAVRKNLSREFDHELANEPLTPAERYNNKKTKKRQ</sequence>
<dbReference type="GO" id="GO:0030436">
    <property type="term" value="P:asexual sporulation"/>
    <property type="evidence" value="ECO:0007669"/>
    <property type="project" value="InterPro"/>
</dbReference>
<keyword evidence="4" id="KW-1185">Reference proteome</keyword>
<evidence type="ECO:0000313" key="3">
    <source>
        <dbReference type="EMBL" id="RHW34059.1"/>
    </source>
</evidence>
<dbReference type="EMBL" id="QWEI01000009">
    <property type="protein sequence ID" value="RHW34059.1"/>
    <property type="molecule type" value="Genomic_DNA"/>
</dbReference>
<gene>
    <name evidence="3" type="primary">sspO</name>
    <name evidence="3" type="ORF">D1B33_14780</name>
</gene>
<name>A0A396S4I7_9BACL</name>
<evidence type="ECO:0000256" key="1">
    <source>
        <dbReference type="ARBA" id="ARBA00022969"/>
    </source>
</evidence>
<protein>
    <submittedName>
        <fullName evidence="3">Small acid-soluble spore protein O</fullName>
    </submittedName>
</protein>
<reference evidence="3 4" key="1">
    <citation type="submission" date="2018-08" db="EMBL/GenBank/DDBJ databases">
        <title>Lysinibacillus sp. YLB-03 draft genome sequence.</title>
        <authorList>
            <person name="Yu L."/>
        </authorList>
    </citation>
    <scope>NUCLEOTIDE SEQUENCE [LARGE SCALE GENOMIC DNA]</scope>
    <source>
        <strain evidence="3 4">YLB-03</strain>
    </source>
</reference>
<dbReference type="AlphaFoldDB" id="A0A396S4I7"/>
<keyword evidence="1" id="KW-0749">Sporulation</keyword>
<dbReference type="GO" id="GO:0030435">
    <property type="term" value="P:sporulation resulting in formation of a cellular spore"/>
    <property type="evidence" value="ECO:0007669"/>
    <property type="project" value="UniProtKB-KW"/>
</dbReference>